<dbReference type="AlphaFoldDB" id="A0A4Y2FIG0"/>
<comment type="caution">
    <text evidence="1">The sequence shown here is derived from an EMBL/GenBank/DDBJ whole genome shotgun (WGS) entry which is preliminary data.</text>
</comment>
<evidence type="ECO:0000313" key="1">
    <source>
        <dbReference type="EMBL" id="GBM40346.1"/>
    </source>
</evidence>
<accession>A0A4Y2FIG0</accession>
<gene>
    <name evidence="1" type="ORF">AVEN_85405_1</name>
</gene>
<organism evidence="1 2">
    <name type="scientific">Araneus ventricosus</name>
    <name type="common">Orbweaver spider</name>
    <name type="synonym">Epeira ventricosa</name>
    <dbReference type="NCBI Taxonomy" id="182803"/>
    <lineage>
        <taxon>Eukaryota</taxon>
        <taxon>Metazoa</taxon>
        <taxon>Ecdysozoa</taxon>
        <taxon>Arthropoda</taxon>
        <taxon>Chelicerata</taxon>
        <taxon>Arachnida</taxon>
        <taxon>Araneae</taxon>
        <taxon>Araneomorphae</taxon>
        <taxon>Entelegynae</taxon>
        <taxon>Araneoidea</taxon>
        <taxon>Araneidae</taxon>
        <taxon>Araneus</taxon>
    </lineage>
</organism>
<name>A0A4Y2FIG0_ARAVE</name>
<dbReference type="Proteomes" id="UP000499080">
    <property type="component" value="Unassembled WGS sequence"/>
</dbReference>
<dbReference type="EMBL" id="BGPR01000927">
    <property type="protein sequence ID" value="GBM40346.1"/>
    <property type="molecule type" value="Genomic_DNA"/>
</dbReference>
<reference evidence="1 2" key="1">
    <citation type="journal article" date="2019" name="Sci. Rep.">
        <title>Orb-weaving spider Araneus ventricosus genome elucidates the spidroin gene catalogue.</title>
        <authorList>
            <person name="Kono N."/>
            <person name="Nakamura H."/>
            <person name="Ohtoshi R."/>
            <person name="Moran D.A.P."/>
            <person name="Shinohara A."/>
            <person name="Yoshida Y."/>
            <person name="Fujiwara M."/>
            <person name="Mori M."/>
            <person name="Tomita M."/>
            <person name="Arakawa K."/>
        </authorList>
    </citation>
    <scope>NUCLEOTIDE SEQUENCE [LARGE SCALE GENOMIC DNA]</scope>
</reference>
<proteinExistence type="predicted"/>
<sequence length="106" mass="11722">MKPRHLKCFAHFDDPPDGSIDVRESVYTYKENIVREHPTGPQYYPDNGLVSGTKGEVFRNQEENGDVPAHFVEVIGGLGISKACKTVSNTQGRGTTEHGFTWIGNS</sequence>
<evidence type="ECO:0000313" key="2">
    <source>
        <dbReference type="Proteomes" id="UP000499080"/>
    </source>
</evidence>
<keyword evidence="2" id="KW-1185">Reference proteome</keyword>
<protein>
    <submittedName>
        <fullName evidence="1">Uncharacterized protein</fullName>
    </submittedName>
</protein>